<evidence type="ECO:0000313" key="3">
    <source>
        <dbReference type="EMBL" id="KAF4380435.1"/>
    </source>
</evidence>
<evidence type="ECO:0000313" key="4">
    <source>
        <dbReference type="Proteomes" id="UP000525078"/>
    </source>
</evidence>
<keyword evidence="2" id="KW-0812">Transmembrane</keyword>
<sequence length="96" mass="10838">MAVWLGTTSILCIICLLCFICWRKAITRRNGSIPELNSIVPQQPIIIMGLDGPTLESYPKVKKFPILPRPTPPEISRKFERASKSPWDPILPPNLN</sequence>
<dbReference type="AlphaFoldDB" id="A0A7J6GBU1"/>
<feature type="transmembrane region" description="Helical" evidence="2">
    <location>
        <begin position="6"/>
        <end position="22"/>
    </location>
</feature>
<dbReference type="EMBL" id="JAATIP010000065">
    <property type="protein sequence ID" value="KAF4380435.1"/>
    <property type="molecule type" value="Genomic_DNA"/>
</dbReference>
<evidence type="ECO:0000256" key="2">
    <source>
        <dbReference type="SAM" id="Phobius"/>
    </source>
</evidence>
<name>A0A7J6GBU1_CANSA</name>
<organism evidence="3 4">
    <name type="scientific">Cannabis sativa</name>
    <name type="common">Hemp</name>
    <name type="synonym">Marijuana</name>
    <dbReference type="NCBI Taxonomy" id="3483"/>
    <lineage>
        <taxon>Eukaryota</taxon>
        <taxon>Viridiplantae</taxon>
        <taxon>Streptophyta</taxon>
        <taxon>Embryophyta</taxon>
        <taxon>Tracheophyta</taxon>
        <taxon>Spermatophyta</taxon>
        <taxon>Magnoliopsida</taxon>
        <taxon>eudicotyledons</taxon>
        <taxon>Gunneridae</taxon>
        <taxon>Pentapetalae</taxon>
        <taxon>rosids</taxon>
        <taxon>fabids</taxon>
        <taxon>Rosales</taxon>
        <taxon>Cannabaceae</taxon>
        <taxon>Cannabis</taxon>
    </lineage>
</organism>
<comment type="caution">
    <text evidence="3">The sequence shown here is derived from an EMBL/GenBank/DDBJ whole genome shotgun (WGS) entry which is preliminary data.</text>
</comment>
<dbReference type="Proteomes" id="UP000525078">
    <property type="component" value="Unassembled WGS sequence"/>
</dbReference>
<feature type="region of interest" description="Disordered" evidence="1">
    <location>
        <begin position="69"/>
        <end position="96"/>
    </location>
</feature>
<keyword evidence="2" id="KW-0472">Membrane</keyword>
<proteinExistence type="predicted"/>
<protein>
    <submittedName>
        <fullName evidence="3">Uncharacterized protein</fullName>
    </submittedName>
</protein>
<keyword evidence="2" id="KW-1133">Transmembrane helix</keyword>
<gene>
    <name evidence="3" type="ORF">F8388_024728</name>
</gene>
<reference evidence="3 4" key="1">
    <citation type="journal article" date="2020" name="bioRxiv">
        <title>Sequence and annotation of 42 cannabis genomes reveals extensive copy number variation in cannabinoid synthesis and pathogen resistance genes.</title>
        <authorList>
            <person name="Mckernan K.J."/>
            <person name="Helbert Y."/>
            <person name="Kane L.T."/>
            <person name="Ebling H."/>
            <person name="Zhang L."/>
            <person name="Liu B."/>
            <person name="Eaton Z."/>
            <person name="Mclaughlin S."/>
            <person name="Kingan S."/>
            <person name="Baybayan P."/>
            <person name="Concepcion G."/>
            <person name="Jordan M."/>
            <person name="Riva A."/>
            <person name="Barbazuk W."/>
            <person name="Harkins T."/>
        </authorList>
    </citation>
    <scope>NUCLEOTIDE SEQUENCE [LARGE SCALE GENOMIC DNA]</scope>
    <source>
        <strain evidence="4">cv. Jamaican Lion 4</strain>
        <tissue evidence="3">Leaf</tissue>
    </source>
</reference>
<accession>A0A7J6GBU1</accession>
<evidence type="ECO:0000256" key="1">
    <source>
        <dbReference type="SAM" id="MobiDB-lite"/>
    </source>
</evidence>